<organism evidence="4 5">
    <name type="scientific">Nitrococcus mobilis Nb-231</name>
    <dbReference type="NCBI Taxonomy" id="314278"/>
    <lineage>
        <taxon>Bacteria</taxon>
        <taxon>Pseudomonadati</taxon>
        <taxon>Pseudomonadota</taxon>
        <taxon>Gammaproteobacteria</taxon>
        <taxon>Chromatiales</taxon>
        <taxon>Ectothiorhodospiraceae</taxon>
        <taxon>Nitrococcus</taxon>
    </lineage>
</organism>
<reference evidence="4 5" key="1">
    <citation type="submission" date="2006-02" db="EMBL/GenBank/DDBJ databases">
        <authorList>
            <person name="Waterbury J."/>
            <person name="Ferriera S."/>
            <person name="Johnson J."/>
            <person name="Kravitz S."/>
            <person name="Halpern A."/>
            <person name="Remington K."/>
            <person name="Beeson K."/>
            <person name="Tran B."/>
            <person name="Rogers Y.-H."/>
            <person name="Friedman R."/>
            <person name="Venter J.C."/>
        </authorList>
    </citation>
    <scope>NUCLEOTIDE SEQUENCE [LARGE SCALE GENOMIC DNA]</scope>
    <source>
        <strain evidence="4 5">Nb-231</strain>
    </source>
</reference>
<dbReference type="HOGENOM" id="CLU_723265_0_0_6"/>
<feature type="modified residue" description="4-aspartylphosphate" evidence="2">
    <location>
        <position position="56"/>
    </location>
</feature>
<feature type="domain" description="Response regulatory" evidence="3">
    <location>
        <begin position="5"/>
        <end position="122"/>
    </location>
</feature>
<evidence type="ECO:0000313" key="5">
    <source>
        <dbReference type="Proteomes" id="UP000003374"/>
    </source>
</evidence>
<dbReference type="InterPro" id="IPR050595">
    <property type="entry name" value="Bact_response_regulator"/>
</dbReference>
<dbReference type="Pfam" id="PF00072">
    <property type="entry name" value="Response_reg"/>
    <property type="match status" value="1"/>
</dbReference>
<dbReference type="PROSITE" id="PS50110">
    <property type="entry name" value="RESPONSE_REGULATORY"/>
    <property type="match status" value="1"/>
</dbReference>
<keyword evidence="1 2" id="KW-0597">Phosphoprotein</keyword>
<dbReference type="Gene3D" id="3.40.50.2300">
    <property type="match status" value="1"/>
</dbReference>
<dbReference type="InterPro" id="IPR001789">
    <property type="entry name" value="Sig_transdc_resp-reg_receiver"/>
</dbReference>
<dbReference type="GO" id="GO:0000160">
    <property type="term" value="P:phosphorelay signal transduction system"/>
    <property type="evidence" value="ECO:0007669"/>
    <property type="project" value="InterPro"/>
</dbReference>
<dbReference type="SUPFAM" id="SSF52172">
    <property type="entry name" value="CheY-like"/>
    <property type="match status" value="1"/>
</dbReference>
<keyword evidence="5" id="KW-1185">Reference proteome</keyword>
<dbReference type="eggNOG" id="COG3437">
    <property type="taxonomic scope" value="Bacteria"/>
</dbReference>
<protein>
    <submittedName>
        <fullName evidence="4">Response regulator receiver</fullName>
    </submittedName>
</protein>
<name>A4BSS0_9GAMM</name>
<dbReference type="InterPro" id="IPR011006">
    <property type="entry name" value="CheY-like_superfamily"/>
</dbReference>
<evidence type="ECO:0000256" key="2">
    <source>
        <dbReference type="PROSITE-ProRule" id="PRU00169"/>
    </source>
</evidence>
<evidence type="ECO:0000256" key="1">
    <source>
        <dbReference type="ARBA" id="ARBA00022553"/>
    </source>
</evidence>
<evidence type="ECO:0000313" key="4">
    <source>
        <dbReference type="EMBL" id="EAR21164.1"/>
    </source>
</evidence>
<evidence type="ECO:0000259" key="3">
    <source>
        <dbReference type="PROSITE" id="PS50110"/>
    </source>
</evidence>
<dbReference type="SMART" id="SM00448">
    <property type="entry name" value="REC"/>
    <property type="match status" value="1"/>
</dbReference>
<dbReference type="EMBL" id="AAOF01000011">
    <property type="protein sequence ID" value="EAR21164.1"/>
    <property type="molecule type" value="Genomic_DNA"/>
</dbReference>
<dbReference type="Proteomes" id="UP000003374">
    <property type="component" value="Unassembled WGS sequence"/>
</dbReference>
<dbReference type="CDD" id="cd17569">
    <property type="entry name" value="REC_HupR-like"/>
    <property type="match status" value="1"/>
</dbReference>
<sequence>MTIYAVLYVDDEEKALKYFRRAVADEALPVYTASSVAEALEVLEVHGEEIGVLITDQRMPGQTGVDLLRRVREDWPEIVRLLTTAYSDLDEAIEAVNRGEIFRYITKPWDIRQLRTELQQALEIHRLRLERSLLMEEKLSVWQRLIEVNRVRDLVVMAGSFTHIRNAMTAVAAYLEANVTASYRGRLIAPEQLDLWSLTETEIRRTLGLIEALIHTTEPNEARDAFDAQTSPRRLIEEAAPPVCQVRVQEVDGIQPVLVDRTLARSLVASLCHMSAGGDETTVEVLCEPGRLYGELAATVMTFCSASNYQAPEGTSGLDVIPEHLSAYLIAYHHGGSLQPVLDGSIQKGFRLTLPTEPAVVPAGQPAEGWLERILARLECWE</sequence>
<gene>
    <name evidence="4" type="ORF">NB231_00545</name>
</gene>
<dbReference type="PANTHER" id="PTHR44591:SF19">
    <property type="entry name" value="TWO-COMPONENT RESPONSE REGULATOR-RELATED"/>
    <property type="match status" value="1"/>
</dbReference>
<proteinExistence type="predicted"/>
<dbReference type="PANTHER" id="PTHR44591">
    <property type="entry name" value="STRESS RESPONSE REGULATOR PROTEIN 1"/>
    <property type="match status" value="1"/>
</dbReference>
<comment type="caution">
    <text evidence="4">The sequence shown here is derived from an EMBL/GenBank/DDBJ whole genome shotgun (WGS) entry which is preliminary data.</text>
</comment>
<dbReference type="AlphaFoldDB" id="A4BSS0"/>
<accession>A4BSS0</accession>
<dbReference type="STRING" id="314278.NB231_00545"/>